<evidence type="ECO:0000256" key="1">
    <source>
        <dbReference type="SAM" id="MobiDB-lite"/>
    </source>
</evidence>
<dbReference type="AlphaFoldDB" id="A0A843WZN2"/>
<proteinExistence type="predicted"/>
<feature type="region of interest" description="Disordered" evidence="1">
    <location>
        <begin position="1"/>
        <end position="33"/>
    </location>
</feature>
<feature type="compositionally biased region" description="Basic and acidic residues" evidence="1">
    <location>
        <begin position="22"/>
        <end position="33"/>
    </location>
</feature>
<dbReference type="EMBL" id="NMUH01004569">
    <property type="protein sequence ID" value="MQM10075.1"/>
    <property type="molecule type" value="Genomic_DNA"/>
</dbReference>
<feature type="region of interest" description="Disordered" evidence="1">
    <location>
        <begin position="140"/>
        <end position="159"/>
    </location>
</feature>
<dbReference type="Proteomes" id="UP000652761">
    <property type="component" value="Unassembled WGS sequence"/>
</dbReference>
<feature type="non-terminal residue" evidence="2">
    <location>
        <position position="1"/>
    </location>
</feature>
<accession>A0A843WZN2</accession>
<sequence>MAPRPGPSAPTKNPNVGIAAHKSGDPEGLTDRSNKISGAAAATGTDPGAAAGAALAGVDGTRLRCLLLLVLLLWPERTLTNVVPLLPTVVTTCALLTLLCSLLHRLLHWLLLQLTSLLLWLPVLTPASTSEQLLQLRGQHHLSPKKKKRKHSLDCPRGA</sequence>
<gene>
    <name evidence="2" type="ORF">Taro_042963</name>
</gene>
<evidence type="ECO:0000313" key="2">
    <source>
        <dbReference type="EMBL" id="MQM10075.1"/>
    </source>
</evidence>
<comment type="caution">
    <text evidence="2">The sequence shown here is derived from an EMBL/GenBank/DDBJ whole genome shotgun (WGS) entry which is preliminary data.</text>
</comment>
<name>A0A843WZN2_COLES</name>
<feature type="compositionally biased region" description="Basic residues" evidence="1">
    <location>
        <begin position="140"/>
        <end position="151"/>
    </location>
</feature>
<reference evidence="2" key="1">
    <citation type="submission" date="2017-07" db="EMBL/GenBank/DDBJ databases">
        <title>Taro Niue Genome Assembly and Annotation.</title>
        <authorList>
            <person name="Atibalentja N."/>
            <person name="Keating K."/>
            <person name="Fields C.J."/>
        </authorList>
    </citation>
    <scope>NUCLEOTIDE SEQUENCE</scope>
    <source>
        <strain evidence="2">Niue_2</strain>
        <tissue evidence="2">Leaf</tissue>
    </source>
</reference>
<keyword evidence="3" id="KW-1185">Reference proteome</keyword>
<evidence type="ECO:0000313" key="3">
    <source>
        <dbReference type="Proteomes" id="UP000652761"/>
    </source>
</evidence>
<organism evidence="2 3">
    <name type="scientific">Colocasia esculenta</name>
    <name type="common">Wild taro</name>
    <name type="synonym">Arum esculentum</name>
    <dbReference type="NCBI Taxonomy" id="4460"/>
    <lineage>
        <taxon>Eukaryota</taxon>
        <taxon>Viridiplantae</taxon>
        <taxon>Streptophyta</taxon>
        <taxon>Embryophyta</taxon>
        <taxon>Tracheophyta</taxon>
        <taxon>Spermatophyta</taxon>
        <taxon>Magnoliopsida</taxon>
        <taxon>Liliopsida</taxon>
        <taxon>Araceae</taxon>
        <taxon>Aroideae</taxon>
        <taxon>Colocasieae</taxon>
        <taxon>Colocasia</taxon>
    </lineage>
</organism>
<protein>
    <submittedName>
        <fullName evidence="2">Uncharacterized protein</fullName>
    </submittedName>
</protein>